<feature type="transmembrane region" description="Helical" evidence="2">
    <location>
        <begin position="77"/>
        <end position="96"/>
    </location>
</feature>
<keyword evidence="4" id="KW-1185">Reference proteome</keyword>
<evidence type="ECO:0000256" key="2">
    <source>
        <dbReference type="SAM" id="Phobius"/>
    </source>
</evidence>
<feature type="transmembrane region" description="Helical" evidence="2">
    <location>
        <begin position="39"/>
        <end position="57"/>
    </location>
</feature>
<evidence type="ECO:0000256" key="1">
    <source>
        <dbReference type="SAM" id="MobiDB-lite"/>
    </source>
</evidence>
<dbReference type="Proteomes" id="UP000181951">
    <property type="component" value="Unassembled WGS sequence"/>
</dbReference>
<organism evidence="3 4">
    <name type="scientific">Actinacidiphila rubida</name>
    <dbReference type="NCBI Taxonomy" id="310780"/>
    <lineage>
        <taxon>Bacteria</taxon>
        <taxon>Bacillati</taxon>
        <taxon>Actinomycetota</taxon>
        <taxon>Actinomycetes</taxon>
        <taxon>Kitasatosporales</taxon>
        <taxon>Streptomycetaceae</taxon>
        <taxon>Actinacidiphila</taxon>
    </lineage>
</organism>
<sequence length="105" mass="11529">MDGGERERVNVMSGTGGPDGTGGVGAPPQEKSGMRQRMTPARITVLVLGVLALIFIFENTHSVRIRLLIPEVTMPLWGALLITFVIGGLVGIYAQFARRRRRRNR</sequence>
<feature type="region of interest" description="Disordered" evidence="1">
    <location>
        <begin position="1"/>
        <end position="35"/>
    </location>
</feature>
<reference evidence="3 4" key="1">
    <citation type="submission" date="2016-10" db="EMBL/GenBank/DDBJ databases">
        <authorList>
            <person name="de Groot N.N."/>
        </authorList>
    </citation>
    <scope>NUCLEOTIDE SEQUENCE [LARGE SCALE GENOMIC DNA]</scope>
    <source>
        <strain evidence="3 4">CGMCC 4.2026</strain>
    </source>
</reference>
<name>A0A1H8KXF7_9ACTN</name>
<dbReference type="GO" id="GO:0005886">
    <property type="term" value="C:plasma membrane"/>
    <property type="evidence" value="ECO:0007669"/>
    <property type="project" value="InterPro"/>
</dbReference>
<accession>A0A1H8KXF7</accession>
<proteinExistence type="predicted"/>
<feature type="compositionally biased region" description="Gly residues" evidence="1">
    <location>
        <begin position="14"/>
        <end position="25"/>
    </location>
</feature>
<dbReference type="AlphaFoldDB" id="A0A1H8KXF7"/>
<evidence type="ECO:0000313" key="3">
    <source>
        <dbReference type="EMBL" id="SEN97088.1"/>
    </source>
</evidence>
<dbReference type="STRING" id="310780.SAMN05216267_101479"/>
<keyword evidence="2" id="KW-0812">Transmembrane</keyword>
<gene>
    <name evidence="3" type="ORF">SAMN05216267_101479</name>
</gene>
<protein>
    <submittedName>
        <fullName evidence="3">Uncharacterized integral membrane protein</fullName>
    </submittedName>
</protein>
<keyword evidence="2" id="KW-1133">Transmembrane helix</keyword>
<evidence type="ECO:0000313" key="4">
    <source>
        <dbReference type="Proteomes" id="UP000181951"/>
    </source>
</evidence>
<dbReference type="EMBL" id="FODD01000014">
    <property type="protein sequence ID" value="SEN97088.1"/>
    <property type="molecule type" value="Genomic_DNA"/>
</dbReference>
<keyword evidence="2" id="KW-0472">Membrane</keyword>